<dbReference type="AlphaFoldDB" id="A0A8J7LAU5"/>
<keyword evidence="3" id="KW-1185">Reference proteome</keyword>
<dbReference type="EMBL" id="JAECZC010000046">
    <property type="protein sequence ID" value="MBH8564541.1"/>
    <property type="molecule type" value="Genomic_DNA"/>
</dbReference>
<evidence type="ECO:0000259" key="1">
    <source>
        <dbReference type="Pfam" id="PF06967"/>
    </source>
</evidence>
<comment type="caution">
    <text evidence="2">The sequence shown here is derived from an EMBL/GenBank/DDBJ whole genome shotgun (WGS) entry which is preliminary data.</text>
</comment>
<name>A0A8J7LAU5_9NOST</name>
<dbReference type="Pfam" id="PF06967">
    <property type="entry name" value="Mo-nitro_C"/>
    <property type="match status" value="1"/>
</dbReference>
<gene>
    <name evidence="2" type="ORF">I8748_20535</name>
</gene>
<sequence>MFSQTQVIPYFDLLHYLRQKLDSIAITNSRVARFFCWLIPASCPFERTIKVFERTLFHIPPLCKFNPLYEQLVGIRFRSLTYLASEGSKI</sequence>
<dbReference type="RefSeq" id="WP_198126375.1">
    <property type="nucleotide sequence ID" value="NZ_JAECZC010000046.1"/>
</dbReference>
<feature type="domain" description="Mo-dependent nitrogenase C-terminal" evidence="1">
    <location>
        <begin position="13"/>
        <end position="86"/>
    </location>
</feature>
<dbReference type="Proteomes" id="UP000632766">
    <property type="component" value="Unassembled WGS sequence"/>
</dbReference>
<accession>A0A8J7LAU5</accession>
<protein>
    <submittedName>
        <fullName evidence="2">Mo-dependent nitrogenase C-terminal domain-containing protein</fullName>
    </submittedName>
</protein>
<evidence type="ECO:0000313" key="3">
    <source>
        <dbReference type="Proteomes" id="UP000632766"/>
    </source>
</evidence>
<evidence type="ECO:0000313" key="2">
    <source>
        <dbReference type="EMBL" id="MBH8564541.1"/>
    </source>
</evidence>
<proteinExistence type="predicted"/>
<organism evidence="2 3">
    <name type="scientific">Amazonocrinis nigriterrae CENA67</name>
    <dbReference type="NCBI Taxonomy" id="2794033"/>
    <lineage>
        <taxon>Bacteria</taxon>
        <taxon>Bacillati</taxon>
        <taxon>Cyanobacteriota</taxon>
        <taxon>Cyanophyceae</taxon>
        <taxon>Nostocales</taxon>
        <taxon>Nostocaceae</taxon>
        <taxon>Amazonocrinis</taxon>
        <taxon>Amazonocrinis nigriterrae</taxon>
    </lineage>
</organism>
<reference evidence="2 3" key="1">
    <citation type="journal article" date="2021" name="Int. J. Syst. Evol. Microbiol.">
        <title>Amazonocrinis nigriterrae gen. nov., sp. nov., Atlanticothrix silvestris gen. nov., sp. nov. and Dendronalium phyllosphericum gen. nov., sp. nov., nostocacean cyanobacteria from Brazilian environments.</title>
        <authorList>
            <person name="Alvarenga D.O."/>
            <person name="Andreote A.P.D."/>
            <person name="Branco L.H.Z."/>
            <person name="Delbaje E."/>
            <person name="Cruz R.B."/>
            <person name="Varani A.M."/>
            <person name="Fiore M.F."/>
        </authorList>
    </citation>
    <scope>NUCLEOTIDE SEQUENCE [LARGE SCALE GENOMIC DNA]</scope>
    <source>
        <strain evidence="2 3">CENA67</strain>
    </source>
</reference>
<dbReference type="InterPro" id="IPR009717">
    <property type="entry name" value="Mo-dep_Nase_C"/>
</dbReference>